<dbReference type="Gene3D" id="2.60.40.10">
    <property type="entry name" value="Immunoglobulins"/>
    <property type="match status" value="1"/>
</dbReference>
<proteinExistence type="inferred from homology"/>
<dbReference type="EMBL" id="JAVREN010000004">
    <property type="protein sequence ID" value="MDT0306067.1"/>
    <property type="molecule type" value="Genomic_DNA"/>
</dbReference>
<keyword evidence="2" id="KW-0645">Protease</keyword>
<feature type="region of interest" description="Disordered" evidence="6">
    <location>
        <begin position="113"/>
        <end position="135"/>
    </location>
</feature>
<sequence length="814" mass="84369">MGPHRERLAAGEFKASAAPGGGGPDTLRTDLLEEAVNRLTEQNGTLFVTGAGNSGEGGPYTLGSPASAEAALAVGAVDRDGAVAPFSGQGPRLGDHAVKPDLLAPGVGIVAARSSDSNLGDPDETHASGTGTSMASPHVAGAAALLFQQHPDWTPAQVKAALMASARPVPGASAHQQGAGLADLSRAITQSVLPEQPSLAFGQAAWPHADDEPVARTLTYRNTGEADVTLDLAVTDAAGPGGTPSAAFTLSETRLTVPAGGTADVAVTADTRGEGLRDGAHTARVVATGADGTSVTTPLGVVREAESYDVTIHVLGRDGRPSGDFSVMPGAYAGQLPGVEPVSDPSGTVRLRLPRGAYTLTTEIREGDPRQGGTLDLVIAPWIEIAGDRTLTVDARTARPVAVDVEREDASLVHAAFGMAAAGEDGGVFWTMIDAPDLDRVRTAQLGPDAPAGRFTGGRRATFAARGPDGGFADSPYAYHLAWFTPDRPSTGTRRVTDAELACVRAEHLPQGSGRSATKSALGVSTAAEGPTLLMPGRGLPMSLPHTREELYSAEGVRWFAELSQGNPPAPGSPPPPAEATQELRGLDYRPGRHYAERWNGGAVFGPSLPGPGPEGSETTWAKRIPCRGMAFRVPLFGQSADAVGTSLLDSAHILVERDGAEVCESNAIECRIEGEQPAGRYRVETEATRSVAETSTRVSAVWEAEYDGRTDALPFQAVRFSPRLDAANSARGDGWFAVPVSVQRNPGSAPAALASLGVEVSYDDGAHWQRVPVVAGRALLHHPDTGHVSLRARAADADGNTVEQTIIRAYALR</sequence>
<reference evidence="9" key="1">
    <citation type="submission" date="2023-07" db="EMBL/GenBank/DDBJ databases">
        <title>30 novel species of actinomycetes from the DSMZ collection.</title>
        <authorList>
            <person name="Nouioui I."/>
        </authorList>
    </citation>
    <scope>NUCLEOTIDE SEQUENCE [LARGE SCALE GENOMIC DNA]</scope>
    <source>
        <strain evidence="9">DSM 44917</strain>
    </source>
</reference>
<evidence type="ECO:0000256" key="5">
    <source>
        <dbReference type="PROSITE-ProRule" id="PRU01240"/>
    </source>
</evidence>
<dbReference type="InterPro" id="IPR000209">
    <property type="entry name" value="Peptidase_S8/S53_dom"/>
</dbReference>
<keyword evidence="3" id="KW-0378">Hydrolase</keyword>
<feature type="region of interest" description="Disordered" evidence="6">
    <location>
        <begin position="563"/>
        <end position="582"/>
    </location>
</feature>
<dbReference type="Proteomes" id="UP001183388">
    <property type="component" value="Unassembled WGS sequence"/>
</dbReference>
<dbReference type="PROSITE" id="PS51892">
    <property type="entry name" value="SUBTILASE"/>
    <property type="match status" value="1"/>
</dbReference>
<organism evidence="8 9">
    <name type="scientific">Streptomyces boetiae</name>
    <dbReference type="NCBI Taxonomy" id="3075541"/>
    <lineage>
        <taxon>Bacteria</taxon>
        <taxon>Bacillati</taxon>
        <taxon>Actinomycetota</taxon>
        <taxon>Actinomycetes</taxon>
        <taxon>Kitasatosporales</taxon>
        <taxon>Streptomycetaceae</taxon>
        <taxon>Streptomyces</taxon>
    </lineage>
</organism>
<dbReference type="PANTHER" id="PTHR43806:SF11">
    <property type="entry name" value="CEREVISIN-RELATED"/>
    <property type="match status" value="1"/>
</dbReference>
<comment type="similarity">
    <text evidence="1 5">Belongs to the peptidase S8 family.</text>
</comment>
<dbReference type="PROSITE" id="PS00138">
    <property type="entry name" value="SUBTILASE_SER"/>
    <property type="match status" value="1"/>
</dbReference>
<protein>
    <submittedName>
        <fullName evidence="8">S8 family serine peptidase</fullName>
    </submittedName>
</protein>
<evidence type="ECO:0000256" key="6">
    <source>
        <dbReference type="SAM" id="MobiDB-lite"/>
    </source>
</evidence>
<keyword evidence="9" id="KW-1185">Reference proteome</keyword>
<dbReference type="InterPro" id="IPR050131">
    <property type="entry name" value="Peptidase_S8_subtilisin-like"/>
</dbReference>
<feature type="compositionally biased region" description="Pro residues" evidence="6">
    <location>
        <begin position="568"/>
        <end position="578"/>
    </location>
</feature>
<dbReference type="SUPFAM" id="SSF52743">
    <property type="entry name" value="Subtilisin-like"/>
    <property type="match status" value="1"/>
</dbReference>
<comment type="caution">
    <text evidence="8">The sequence shown here is derived from an EMBL/GenBank/DDBJ whole genome shotgun (WGS) entry which is preliminary data.</text>
</comment>
<dbReference type="PANTHER" id="PTHR43806">
    <property type="entry name" value="PEPTIDASE S8"/>
    <property type="match status" value="1"/>
</dbReference>
<evidence type="ECO:0000256" key="3">
    <source>
        <dbReference type="ARBA" id="ARBA00022801"/>
    </source>
</evidence>
<dbReference type="InterPro" id="IPR036852">
    <property type="entry name" value="Peptidase_S8/S53_dom_sf"/>
</dbReference>
<dbReference type="InterPro" id="IPR023828">
    <property type="entry name" value="Peptidase_S8_Ser-AS"/>
</dbReference>
<dbReference type="InterPro" id="IPR013783">
    <property type="entry name" value="Ig-like_fold"/>
</dbReference>
<comment type="caution">
    <text evidence="5">Lacks conserved residue(s) required for the propagation of feature annotation.</text>
</comment>
<accession>A0ABU2L3X6</accession>
<dbReference type="Gene3D" id="3.40.50.200">
    <property type="entry name" value="Peptidase S8/S53 domain"/>
    <property type="match status" value="1"/>
</dbReference>
<evidence type="ECO:0000256" key="2">
    <source>
        <dbReference type="ARBA" id="ARBA00022670"/>
    </source>
</evidence>
<evidence type="ECO:0000313" key="9">
    <source>
        <dbReference type="Proteomes" id="UP001183388"/>
    </source>
</evidence>
<dbReference type="Pfam" id="PF00082">
    <property type="entry name" value="Peptidase_S8"/>
    <property type="match status" value="1"/>
</dbReference>
<evidence type="ECO:0000313" key="8">
    <source>
        <dbReference type="EMBL" id="MDT0306067.1"/>
    </source>
</evidence>
<feature type="domain" description="Peptidase S8/S53" evidence="7">
    <location>
        <begin position="32"/>
        <end position="180"/>
    </location>
</feature>
<dbReference type="RefSeq" id="WP_311628991.1">
    <property type="nucleotide sequence ID" value="NZ_JAVREN010000004.1"/>
</dbReference>
<name>A0ABU2L3X6_9ACTN</name>
<gene>
    <name evidence="8" type="ORF">RM780_03700</name>
</gene>
<evidence type="ECO:0000256" key="4">
    <source>
        <dbReference type="ARBA" id="ARBA00022825"/>
    </source>
</evidence>
<evidence type="ECO:0000256" key="1">
    <source>
        <dbReference type="ARBA" id="ARBA00011073"/>
    </source>
</evidence>
<keyword evidence="4" id="KW-0720">Serine protease</keyword>
<evidence type="ECO:0000259" key="7">
    <source>
        <dbReference type="Pfam" id="PF00082"/>
    </source>
</evidence>